<feature type="region of interest" description="Disordered" evidence="1">
    <location>
        <begin position="32"/>
        <end position="55"/>
    </location>
</feature>
<protein>
    <submittedName>
        <fullName evidence="2">Uncharacterized protein</fullName>
    </submittedName>
</protein>
<keyword evidence="3" id="KW-1185">Reference proteome</keyword>
<sequence length="82" mass="8625">MISQILLELISEVFIPVCTILERAARNIVTGFDSRPLSGEGDGTTISRSVEERDTGQRGDYLLSVSLEGRGGGVGVGTAGSR</sequence>
<name>A0AAE1A1J4_9GAST</name>
<dbReference type="Proteomes" id="UP001283361">
    <property type="component" value="Unassembled WGS sequence"/>
</dbReference>
<evidence type="ECO:0000313" key="2">
    <source>
        <dbReference type="EMBL" id="KAK3779272.1"/>
    </source>
</evidence>
<evidence type="ECO:0000256" key="1">
    <source>
        <dbReference type="SAM" id="MobiDB-lite"/>
    </source>
</evidence>
<accession>A0AAE1A1J4</accession>
<comment type="caution">
    <text evidence="2">The sequence shown here is derived from an EMBL/GenBank/DDBJ whole genome shotgun (WGS) entry which is preliminary data.</text>
</comment>
<organism evidence="2 3">
    <name type="scientific">Elysia crispata</name>
    <name type="common">lettuce slug</name>
    <dbReference type="NCBI Taxonomy" id="231223"/>
    <lineage>
        <taxon>Eukaryota</taxon>
        <taxon>Metazoa</taxon>
        <taxon>Spiralia</taxon>
        <taxon>Lophotrochozoa</taxon>
        <taxon>Mollusca</taxon>
        <taxon>Gastropoda</taxon>
        <taxon>Heterobranchia</taxon>
        <taxon>Euthyneura</taxon>
        <taxon>Panpulmonata</taxon>
        <taxon>Sacoglossa</taxon>
        <taxon>Placobranchoidea</taxon>
        <taxon>Plakobranchidae</taxon>
        <taxon>Elysia</taxon>
    </lineage>
</organism>
<dbReference type="EMBL" id="JAWDGP010002856">
    <property type="protein sequence ID" value="KAK3779272.1"/>
    <property type="molecule type" value="Genomic_DNA"/>
</dbReference>
<evidence type="ECO:0000313" key="3">
    <source>
        <dbReference type="Proteomes" id="UP001283361"/>
    </source>
</evidence>
<proteinExistence type="predicted"/>
<gene>
    <name evidence="2" type="ORF">RRG08_057642</name>
</gene>
<reference evidence="2" key="1">
    <citation type="journal article" date="2023" name="G3 (Bethesda)">
        <title>A reference genome for the long-term kleptoplast-retaining sea slug Elysia crispata morphotype clarki.</title>
        <authorList>
            <person name="Eastman K.E."/>
            <person name="Pendleton A.L."/>
            <person name="Shaikh M.A."/>
            <person name="Suttiyut T."/>
            <person name="Ogas R."/>
            <person name="Tomko P."/>
            <person name="Gavelis G."/>
            <person name="Widhalm J.R."/>
            <person name="Wisecaver J.H."/>
        </authorList>
    </citation>
    <scope>NUCLEOTIDE SEQUENCE</scope>
    <source>
        <strain evidence="2">ECLA1</strain>
    </source>
</reference>
<dbReference type="AlphaFoldDB" id="A0AAE1A1J4"/>